<evidence type="ECO:0000256" key="1">
    <source>
        <dbReference type="SAM" id="MobiDB-lite"/>
    </source>
</evidence>
<keyword evidence="3" id="KW-1185">Reference proteome</keyword>
<name>A0A4C1ZAD2_EUMVA</name>
<gene>
    <name evidence="2" type="ORF">EVAR_49139_1</name>
</gene>
<evidence type="ECO:0000313" key="3">
    <source>
        <dbReference type="Proteomes" id="UP000299102"/>
    </source>
</evidence>
<protein>
    <submittedName>
        <fullName evidence="2">Uncharacterized protein</fullName>
    </submittedName>
</protein>
<dbReference type="Proteomes" id="UP000299102">
    <property type="component" value="Unassembled WGS sequence"/>
</dbReference>
<dbReference type="AlphaFoldDB" id="A0A4C1ZAD2"/>
<proteinExistence type="predicted"/>
<feature type="compositionally biased region" description="Basic residues" evidence="1">
    <location>
        <begin position="1"/>
        <end position="23"/>
    </location>
</feature>
<feature type="region of interest" description="Disordered" evidence="1">
    <location>
        <begin position="1"/>
        <end position="29"/>
    </location>
</feature>
<evidence type="ECO:0000313" key="2">
    <source>
        <dbReference type="EMBL" id="GBP84133.1"/>
    </source>
</evidence>
<organism evidence="2 3">
    <name type="scientific">Eumeta variegata</name>
    <name type="common">Bagworm moth</name>
    <name type="synonym">Eumeta japonica</name>
    <dbReference type="NCBI Taxonomy" id="151549"/>
    <lineage>
        <taxon>Eukaryota</taxon>
        <taxon>Metazoa</taxon>
        <taxon>Ecdysozoa</taxon>
        <taxon>Arthropoda</taxon>
        <taxon>Hexapoda</taxon>
        <taxon>Insecta</taxon>
        <taxon>Pterygota</taxon>
        <taxon>Neoptera</taxon>
        <taxon>Endopterygota</taxon>
        <taxon>Lepidoptera</taxon>
        <taxon>Glossata</taxon>
        <taxon>Ditrysia</taxon>
        <taxon>Tineoidea</taxon>
        <taxon>Psychidae</taxon>
        <taxon>Oiketicinae</taxon>
        <taxon>Eumeta</taxon>
    </lineage>
</organism>
<accession>A0A4C1ZAD2</accession>
<comment type="caution">
    <text evidence="2">The sequence shown here is derived from an EMBL/GenBank/DDBJ whole genome shotgun (WGS) entry which is preliminary data.</text>
</comment>
<feature type="region of interest" description="Disordered" evidence="1">
    <location>
        <begin position="65"/>
        <end position="101"/>
    </location>
</feature>
<sequence length="101" mass="11600">MSGKRDRYRKKWKSRSAKRKRKAERPVSNQVLSSGMMKFLNQTESGRIKSSQSVTSSFKILENTSLNTDIDKERQSAKEQGLNFTSESESDVDILDHEELS</sequence>
<reference evidence="2 3" key="1">
    <citation type="journal article" date="2019" name="Commun. Biol.">
        <title>The bagworm genome reveals a unique fibroin gene that provides high tensile strength.</title>
        <authorList>
            <person name="Kono N."/>
            <person name="Nakamura H."/>
            <person name="Ohtoshi R."/>
            <person name="Tomita M."/>
            <person name="Numata K."/>
            <person name="Arakawa K."/>
        </authorList>
    </citation>
    <scope>NUCLEOTIDE SEQUENCE [LARGE SCALE GENOMIC DNA]</scope>
</reference>
<dbReference type="EMBL" id="BGZK01001660">
    <property type="protein sequence ID" value="GBP84133.1"/>
    <property type="molecule type" value="Genomic_DNA"/>
</dbReference>